<accession>A0A1H1RIF0</accession>
<organism evidence="2 3">
    <name type="scientific">Pseudomonas prosekii</name>
    <dbReference type="NCBI Taxonomy" id="1148509"/>
    <lineage>
        <taxon>Bacteria</taxon>
        <taxon>Pseudomonadati</taxon>
        <taxon>Pseudomonadota</taxon>
        <taxon>Gammaproteobacteria</taxon>
        <taxon>Pseudomonadales</taxon>
        <taxon>Pseudomonadaceae</taxon>
        <taxon>Pseudomonas</taxon>
    </lineage>
</organism>
<dbReference type="STRING" id="1148509.SAMN05216222_1270"/>
<dbReference type="EMBL" id="LT629762">
    <property type="protein sequence ID" value="SDS35462.1"/>
    <property type="molecule type" value="Genomic_DNA"/>
</dbReference>
<name>A0A1H1RIF0_9PSED</name>
<dbReference type="Pfam" id="PF24731">
    <property type="entry name" value="DUF7683"/>
    <property type="match status" value="1"/>
</dbReference>
<dbReference type="AlphaFoldDB" id="A0A1H1RIF0"/>
<evidence type="ECO:0000313" key="3">
    <source>
        <dbReference type="Proteomes" id="UP000198481"/>
    </source>
</evidence>
<protein>
    <recommendedName>
        <fullName evidence="1">DUF7683 domain-containing protein</fullName>
    </recommendedName>
</protein>
<reference evidence="2 3" key="1">
    <citation type="submission" date="2016-10" db="EMBL/GenBank/DDBJ databases">
        <authorList>
            <person name="de Groot N.N."/>
        </authorList>
    </citation>
    <scope>NUCLEOTIDE SEQUENCE [LARGE SCALE GENOMIC DNA]</scope>
    <source>
        <strain evidence="2 3">LMG 26867</strain>
    </source>
</reference>
<gene>
    <name evidence="2" type="ORF">SAMN05216222_1270</name>
</gene>
<evidence type="ECO:0000313" key="2">
    <source>
        <dbReference type="EMBL" id="SDS35462.1"/>
    </source>
</evidence>
<dbReference type="InterPro" id="IPR056100">
    <property type="entry name" value="DUF7683"/>
</dbReference>
<evidence type="ECO:0000259" key="1">
    <source>
        <dbReference type="Pfam" id="PF24731"/>
    </source>
</evidence>
<sequence length="77" mass="9061">MIFYLIEAFDKETELLAFEEQLPNGFDEQVKRIMGWTADQQGWEGYDLTRTQLSALEEIMEKNIYDPAYIFQLSCNA</sequence>
<feature type="domain" description="DUF7683" evidence="1">
    <location>
        <begin position="4"/>
        <end position="73"/>
    </location>
</feature>
<dbReference type="Proteomes" id="UP000198481">
    <property type="component" value="Chromosome I"/>
</dbReference>
<proteinExistence type="predicted"/>